<protein>
    <recommendedName>
        <fullName evidence="5">Pentapeptide repeat-containing protein</fullName>
    </recommendedName>
</protein>
<dbReference type="OrthoDB" id="9989223at2759"/>
<dbReference type="PANTHER" id="PTHR47485">
    <property type="entry name" value="THYLAKOID LUMENAL 17.4 KDA PROTEIN, CHLOROPLASTIC"/>
    <property type="match status" value="1"/>
</dbReference>
<feature type="signal peptide" evidence="2">
    <location>
        <begin position="1"/>
        <end position="18"/>
    </location>
</feature>
<evidence type="ECO:0000313" key="4">
    <source>
        <dbReference type="Proteomes" id="UP000355283"/>
    </source>
</evidence>
<evidence type="ECO:0000256" key="2">
    <source>
        <dbReference type="SAM" id="SignalP"/>
    </source>
</evidence>
<evidence type="ECO:0000313" key="3">
    <source>
        <dbReference type="EMBL" id="TFJ82238.1"/>
    </source>
</evidence>
<dbReference type="Gene3D" id="2.160.20.80">
    <property type="entry name" value="E3 ubiquitin-protein ligase SopA"/>
    <property type="match status" value="1"/>
</dbReference>
<proteinExistence type="predicted"/>
<name>A0A4D9D0Q4_9STRA</name>
<reference evidence="3 4" key="1">
    <citation type="submission" date="2019-01" db="EMBL/GenBank/DDBJ databases">
        <title>Nuclear Genome Assembly of the Microalgal Biofuel strain Nannochloropsis salina CCMP1776.</title>
        <authorList>
            <person name="Hovde B."/>
        </authorList>
    </citation>
    <scope>NUCLEOTIDE SEQUENCE [LARGE SCALE GENOMIC DNA]</scope>
    <source>
        <strain evidence="3 4">CCMP1776</strain>
    </source>
</reference>
<organism evidence="3 4">
    <name type="scientific">Nannochloropsis salina CCMP1776</name>
    <dbReference type="NCBI Taxonomy" id="1027361"/>
    <lineage>
        <taxon>Eukaryota</taxon>
        <taxon>Sar</taxon>
        <taxon>Stramenopiles</taxon>
        <taxon>Ochrophyta</taxon>
        <taxon>Eustigmatophyceae</taxon>
        <taxon>Eustigmatales</taxon>
        <taxon>Monodopsidaceae</taxon>
        <taxon>Microchloropsis</taxon>
        <taxon>Microchloropsis salina</taxon>
    </lineage>
</organism>
<dbReference type="InterPro" id="IPR001646">
    <property type="entry name" value="5peptide_repeat"/>
</dbReference>
<comment type="caution">
    <text evidence="3">The sequence shown here is derived from an EMBL/GenBank/DDBJ whole genome shotgun (WGS) entry which is preliminary data.</text>
</comment>
<sequence length="246" mass="26184">MHSISFLVLSLLVASVQAFLFRFPSPTPPSRTAPLETPRSDTTSFFPPALPPSLPKLTVAVLSVLFPAAVTFSPPPAIADGATSRFVLPPVDTKDKGRCQFKSSNMGQANAARDKLYDLRLCDMSGKDATGFDLSGAIMAEGTFKKVNFKEAVLSKAYAKAADFEGADFSNAVVDRVSFDGSNLKGSIFSNAVLSGTSFVGADLTDSDFTDTYMGEFNLRELCKNPTLKGTNPVTQAPTKESAGCR</sequence>
<keyword evidence="1" id="KW-0677">Repeat</keyword>
<dbReference type="PANTHER" id="PTHR47485:SF1">
    <property type="entry name" value="THYLAKOID LUMENAL 17.4 KDA PROTEIN, CHLOROPLASTIC"/>
    <property type="match status" value="1"/>
</dbReference>
<dbReference type="SUPFAM" id="SSF141571">
    <property type="entry name" value="Pentapeptide repeat-like"/>
    <property type="match status" value="1"/>
</dbReference>
<feature type="chain" id="PRO_5020031571" description="Pentapeptide repeat-containing protein" evidence="2">
    <location>
        <begin position="19"/>
        <end position="246"/>
    </location>
</feature>
<gene>
    <name evidence="3" type="ORF">NSK_006358</name>
</gene>
<accession>A0A4D9D0Q4</accession>
<dbReference type="AlphaFoldDB" id="A0A4D9D0Q4"/>
<dbReference type="Pfam" id="PF00805">
    <property type="entry name" value="Pentapeptide"/>
    <property type="match status" value="1"/>
</dbReference>
<keyword evidence="4" id="KW-1185">Reference proteome</keyword>
<keyword evidence="2" id="KW-0732">Signal</keyword>
<dbReference type="Proteomes" id="UP000355283">
    <property type="component" value="Unassembled WGS sequence"/>
</dbReference>
<evidence type="ECO:0008006" key="5">
    <source>
        <dbReference type="Google" id="ProtNLM"/>
    </source>
</evidence>
<dbReference type="EMBL" id="SDOX01000118">
    <property type="protein sequence ID" value="TFJ82238.1"/>
    <property type="molecule type" value="Genomic_DNA"/>
</dbReference>
<evidence type="ECO:0000256" key="1">
    <source>
        <dbReference type="ARBA" id="ARBA00022737"/>
    </source>
</evidence>